<dbReference type="GO" id="GO:0016787">
    <property type="term" value="F:hydrolase activity"/>
    <property type="evidence" value="ECO:0007669"/>
    <property type="project" value="UniProtKB-KW"/>
</dbReference>
<organism evidence="7 8">
    <name type="scientific">Piscinibacter sakaiensis</name>
    <name type="common">Ideonella sakaiensis</name>
    <dbReference type="NCBI Taxonomy" id="1547922"/>
    <lineage>
        <taxon>Bacteria</taxon>
        <taxon>Pseudomonadati</taxon>
        <taxon>Pseudomonadota</taxon>
        <taxon>Betaproteobacteria</taxon>
        <taxon>Burkholderiales</taxon>
        <taxon>Sphaerotilaceae</taxon>
        <taxon>Piscinibacter</taxon>
    </lineage>
</organism>
<reference evidence="8" key="1">
    <citation type="submission" date="2015-07" db="EMBL/GenBank/DDBJ databases">
        <title>Discovery of a poly(ethylene terephthalate assimilation.</title>
        <authorList>
            <person name="Yoshida S."/>
            <person name="Hiraga K."/>
            <person name="Takehana T."/>
            <person name="Taniguchi I."/>
            <person name="Yamaji H."/>
            <person name="Maeda Y."/>
            <person name="Toyohara K."/>
            <person name="Miyamoto K."/>
            <person name="Kimura Y."/>
            <person name="Oda K."/>
        </authorList>
    </citation>
    <scope>NUCLEOTIDE SEQUENCE [LARGE SCALE GENOMIC DNA]</scope>
    <source>
        <strain evidence="8">NBRC 110686 / TISTR 2288 / 201-F6</strain>
    </source>
</reference>
<comment type="caution">
    <text evidence="7">The sequence shown here is derived from an EMBL/GenBank/DDBJ whole genome shotgun (WGS) entry which is preliminary data.</text>
</comment>
<dbReference type="GO" id="GO:0004540">
    <property type="term" value="F:RNA nuclease activity"/>
    <property type="evidence" value="ECO:0007669"/>
    <property type="project" value="InterPro"/>
</dbReference>
<gene>
    <name evidence="5" type="primary">vapC</name>
    <name evidence="7" type="ORF">ISF6_5528</name>
</gene>
<accession>A0A0K8P8N3</accession>
<evidence type="ECO:0000259" key="6">
    <source>
        <dbReference type="Pfam" id="PF01850"/>
    </source>
</evidence>
<dbReference type="HAMAP" id="MF_00265">
    <property type="entry name" value="VapC_Nob1"/>
    <property type="match status" value="1"/>
</dbReference>
<proteinExistence type="inferred from homology"/>
<dbReference type="PANTHER" id="PTHR39664">
    <property type="match status" value="1"/>
</dbReference>
<keyword evidence="4 5" id="KW-0378">Hydrolase</keyword>
<dbReference type="GO" id="GO:0090729">
    <property type="term" value="F:toxin activity"/>
    <property type="evidence" value="ECO:0007669"/>
    <property type="project" value="UniProtKB-KW"/>
</dbReference>
<keyword evidence="2 5" id="KW-0540">Nuclease</keyword>
<feature type="binding site" evidence="5">
    <location>
        <position position="100"/>
    </location>
    <ligand>
        <name>Mg(2+)</name>
        <dbReference type="ChEBI" id="CHEBI:18420"/>
    </ligand>
</feature>
<feature type="binding site" evidence="5">
    <location>
        <position position="5"/>
    </location>
    <ligand>
        <name>Mg(2+)</name>
        <dbReference type="ChEBI" id="CHEBI:18420"/>
    </ligand>
</feature>
<dbReference type="Pfam" id="PF01850">
    <property type="entry name" value="PIN"/>
    <property type="match status" value="1"/>
</dbReference>
<comment type="cofactor">
    <cofactor evidence="5">
        <name>Mg(2+)</name>
        <dbReference type="ChEBI" id="CHEBI:18420"/>
    </cofactor>
</comment>
<evidence type="ECO:0000313" key="7">
    <source>
        <dbReference type="EMBL" id="GAP38869.1"/>
    </source>
</evidence>
<dbReference type="PANTHER" id="PTHR39664:SF2">
    <property type="entry name" value="NUCLEIC ACID-BINDING PROTEIN, CONTAINING PIN DOMAIN-RELATED"/>
    <property type="match status" value="1"/>
</dbReference>
<dbReference type="Proteomes" id="UP000037660">
    <property type="component" value="Unassembled WGS sequence"/>
</dbReference>
<dbReference type="AlphaFoldDB" id="A0A0K8P8N3"/>
<evidence type="ECO:0000256" key="4">
    <source>
        <dbReference type="ARBA" id="ARBA00022801"/>
    </source>
</evidence>
<dbReference type="EMBL" id="BBYR01000099">
    <property type="protein sequence ID" value="GAP38869.1"/>
    <property type="molecule type" value="Genomic_DNA"/>
</dbReference>
<sequence>MPALDTNVLVRYIVQDDSAQLATAQRLIRRSVEAQRTLFVPVTVTLELEWVLRSNFEFTKEEAIRALSDLLSAAELTFESERAVEVALELYRRGTADFADCVHVALAAQAGEQPLWTFDKAASKVLGAQLLLRHA</sequence>
<protein>
    <recommendedName>
        <fullName evidence="5">Ribonuclease VapC</fullName>
        <shortName evidence="5">RNase VapC</shortName>
        <ecNumber evidence="5">3.1.-.-</ecNumber>
    </recommendedName>
    <alternativeName>
        <fullName evidence="5">Toxin VapC</fullName>
    </alternativeName>
</protein>
<dbReference type="OrthoDB" id="32974at2"/>
<feature type="domain" description="PIN" evidence="6">
    <location>
        <begin position="4"/>
        <end position="125"/>
    </location>
</feature>
<comment type="function">
    <text evidence="5">Toxic component of a toxin-antitoxin (TA) system. An RNase.</text>
</comment>
<reference evidence="7 8" key="2">
    <citation type="journal article" date="2016" name="Science">
        <title>A bacterium that degrades and assimilates poly(ethylene terephthalate).</title>
        <authorList>
            <person name="Yoshida S."/>
            <person name="Hiraga K."/>
            <person name="Takehana T."/>
            <person name="Taniguchi I."/>
            <person name="Yamaji H."/>
            <person name="Maeda Y."/>
            <person name="Toyohara K."/>
            <person name="Miyamoto K."/>
            <person name="Kimura Y."/>
            <person name="Oda K."/>
        </authorList>
    </citation>
    <scope>NUCLEOTIDE SEQUENCE [LARGE SCALE GENOMIC DNA]</scope>
    <source>
        <strain evidence="8">NBRC 110686 / TISTR 2288 / 201-F6</strain>
    </source>
</reference>
<dbReference type="RefSeq" id="WP_054022709.1">
    <property type="nucleotide sequence ID" value="NZ_BBYR01000099.1"/>
</dbReference>
<name>A0A0K8P8N3_PISS1</name>
<keyword evidence="3 5" id="KW-0479">Metal-binding</keyword>
<evidence type="ECO:0000256" key="3">
    <source>
        <dbReference type="ARBA" id="ARBA00022723"/>
    </source>
</evidence>
<dbReference type="SUPFAM" id="SSF88723">
    <property type="entry name" value="PIN domain-like"/>
    <property type="match status" value="1"/>
</dbReference>
<dbReference type="Gene3D" id="3.40.50.1010">
    <property type="entry name" value="5'-nuclease"/>
    <property type="match status" value="1"/>
</dbReference>
<dbReference type="GO" id="GO:0000287">
    <property type="term" value="F:magnesium ion binding"/>
    <property type="evidence" value="ECO:0007669"/>
    <property type="project" value="UniProtKB-UniRule"/>
</dbReference>
<dbReference type="InterPro" id="IPR002716">
    <property type="entry name" value="PIN_dom"/>
</dbReference>
<evidence type="ECO:0000256" key="5">
    <source>
        <dbReference type="HAMAP-Rule" id="MF_00265"/>
    </source>
</evidence>
<dbReference type="STRING" id="1547922.ISF6_5528"/>
<evidence type="ECO:0000256" key="2">
    <source>
        <dbReference type="ARBA" id="ARBA00022722"/>
    </source>
</evidence>
<dbReference type="InterPro" id="IPR022907">
    <property type="entry name" value="VapC_family"/>
</dbReference>
<keyword evidence="1 5" id="KW-1277">Toxin-antitoxin system</keyword>
<dbReference type="InterPro" id="IPR029060">
    <property type="entry name" value="PIN-like_dom_sf"/>
</dbReference>
<keyword evidence="8" id="KW-1185">Reference proteome</keyword>
<evidence type="ECO:0000256" key="1">
    <source>
        <dbReference type="ARBA" id="ARBA00022649"/>
    </source>
</evidence>
<dbReference type="EC" id="3.1.-.-" evidence="5"/>
<keyword evidence="5" id="KW-0460">Magnesium</keyword>
<dbReference type="CDD" id="cd18683">
    <property type="entry name" value="PIN_VapC-like"/>
    <property type="match status" value="1"/>
</dbReference>
<evidence type="ECO:0000313" key="8">
    <source>
        <dbReference type="Proteomes" id="UP000037660"/>
    </source>
</evidence>
<comment type="similarity">
    <text evidence="5">Belongs to the PINc/VapC protein family.</text>
</comment>
<keyword evidence="5" id="KW-0800">Toxin</keyword>